<name>A0A0E0NY90_ORYRU</name>
<reference evidence="4" key="1">
    <citation type="submission" date="2013-06" db="EMBL/GenBank/DDBJ databases">
        <authorList>
            <person name="Zhao Q."/>
        </authorList>
    </citation>
    <scope>NUCLEOTIDE SEQUENCE</scope>
    <source>
        <strain evidence="4">cv. W1943</strain>
    </source>
</reference>
<keyword evidence="1" id="KW-0175">Coiled coil</keyword>
<reference evidence="3" key="2">
    <citation type="submission" date="2015-06" db="UniProtKB">
        <authorList>
            <consortium name="EnsemblPlants"/>
        </authorList>
    </citation>
    <scope>IDENTIFICATION</scope>
</reference>
<dbReference type="EnsemblPlants" id="ORUFI03G26960.1">
    <property type="protein sequence ID" value="ORUFI03G26960.1"/>
    <property type="gene ID" value="ORUFI03G26960"/>
</dbReference>
<evidence type="ECO:0000256" key="1">
    <source>
        <dbReference type="SAM" id="Coils"/>
    </source>
</evidence>
<proteinExistence type="predicted"/>
<feature type="coiled-coil region" evidence="1">
    <location>
        <begin position="73"/>
        <end position="146"/>
    </location>
</feature>
<organism evidence="3 4">
    <name type="scientific">Oryza rufipogon</name>
    <name type="common">Brownbeard rice</name>
    <name type="synonym">Asian wild rice</name>
    <dbReference type="NCBI Taxonomy" id="4529"/>
    <lineage>
        <taxon>Eukaryota</taxon>
        <taxon>Viridiplantae</taxon>
        <taxon>Streptophyta</taxon>
        <taxon>Embryophyta</taxon>
        <taxon>Tracheophyta</taxon>
        <taxon>Spermatophyta</taxon>
        <taxon>Magnoliopsida</taxon>
        <taxon>Liliopsida</taxon>
        <taxon>Poales</taxon>
        <taxon>Poaceae</taxon>
        <taxon>BOP clade</taxon>
        <taxon>Oryzoideae</taxon>
        <taxon>Oryzeae</taxon>
        <taxon>Oryzinae</taxon>
        <taxon>Oryza</taxon>
    </lineage>
</organism>
<dbReference type="STRING" id="4529.A0A0E0NY90"/>
<feature type="region of interest" description="Disordered" evidence="2">
    <location>
        <begin position="171"/>
        <end position="199"/>
    </location>
</feature>
<evidence type="ECO:0000256" key="2">
    <source>
        <dbReference type="SAM" id="MobiDB-lite"/>
    </source>
</evidence>
<feature type="compositionally biased region" description="Basic and acidic residues" evidence="2">
    <location>
        <begin position="179"/>
        <end position="189"/>
    </location>
</feature>
<protein>
    <recommendedName>
        <fullName evidence="5">CCHC-type domain-containing protein</fullName>
    </recommendedName>
</protein>
<keyword evidence="4" id="KW-1185">Reference proteome</keyword>
<dbReference type="AlphaFoldDB" id="A0A0E0NY90"/>
<accession>A0A0E0NY90</accession>
<dbReference type="HOGENOM" id="CLU_928696_0_0_1"/>
<evidence type="ECO:0000313" key="4">
    <source>
        <dbReference type="Proteomes" id="UP000008022"/>
    </source>
</evidence>
<dbReference type="Proteomes" id="UP000008022">
    <property type="component" value="Unassembled WGS sequence"/>
</dbReference>
<sequence length="300" mass="34162">MSSSMSDGSSSSRQWKSSPVPYRVGPLDYQPAVMCQCRCPAKTARWLSWSTDNPRVVVSGWGAWCDGPTSSFIRELLNDLRDMVNSLRRWKELLQKEVEDSRAKGERQRREIDYVRAMVAVKKEEIRSLKARNQKLEKEKKILKTYEHCLLPVEGMNSCPEDDREALKAPGYVKMPGRPRTETRREANEPAKPTKASRMGTVMRCKKCKQVGHNKTSCDRHHAVARGSTNTAPQQDNNLVLSVEIMDTPYPHGVDIRLGMGVPYTDRIYLVKDSIVMLTCVSRKYPIVLIGYDYNLSLHA</sequence>
<evidence type="ECO:0008006" key="5">
    <source>
        <dbReference type="Google" id="ProtNLM"/>
    </source>
</evidence>
<dbReference type="Gramene" id="ORUFI03G26960.1">
    <property type="protein sequence ID" value="ORUFI03G26960.1"/>
    <property type="gene ID" value="ORUFI03G26960"/>
</dbReference>
<evidence type="ECO:0000313" key="3">
    <source>
        <dbReference type="EnsemblPlants" id="ORUFI03G26960.1"/>
    </source>
</evidence>